<dbReference type="CDD" id="cd18316">
    <property type="entry name" value="BTB_POZ_KCTD-like"/>
    <property type="match status" value="1"/>
</dbReference>
<dbReference type="AlphaFoldDB" id="A0A9N8DWZ5"/>
<dbReference type="PANTHER" id="PTHR14499:SF136">
    <property type="entry name" value="GH08630P"/>
    <property type="match status" value="1"/>
</dbReference>
<dbReference type="EMBL" id="CAICTM010000308">
    <property type="protein sequence ID" value="CAB9507514.1"/>
    <property type="molecule type" value="Genomic_DNA"/>
</dbReference>
<comment type="caution">
    <text evidence="2">The sequence shown here is derived from an EMBL/GenBank/DDBJ whole genome shotgun (WGS) entry which is preliminary data.</text>
</comment>
<dbReference type="Gene3D" id="3.30.710.10">
    <property type="entry name" value="Potassium Channel Kv1.1, Chain A"/>
    <property type="match status" value="1"/>
</dbReference>
<dbReference type="InterPro" id="IPR011333">
    <property type="entry name" value="SKP1/BTB/POZ_sf"/>
</dbReference>
<dbReference type="Pfam" id="PF02214">
    <property type="entry name" value="BTB_2"/>
    <property type="match status" value="1"/>
</dbReference>
<reference evidence="2" key="1">
    <citation type="submission" date="2020-06" db="EMBL/GenBank/DDBJ databases">
        <authorList>
            <consortium name="Plant Systems Biology data submission"/>
        </authorList>
    </citation>
    <scope>NUCLEOTIDE SEQUENCE</scope>
    <source>
        <strain evidence="2">D6</strain>
    </source>
</reference>
<keyword evidence="3" id="KW-1185">Reference proteome</keyword>
<dbReference type="Proteomes" id="UP001153069">
    <property type="component" value="Unassembled WGS sequence"/>
</dbReference>
<accession>A0A9N8DWZ5</accession>
<feature type="domain" description="BTB" evidence="1">
    <location>
        <begin position="10"/>
        <end position="77"/>
    </location>
</feature>
<dbReference type="PANTHER" id="PTHR14499">
    <property type="entry name" value="POTASSIUM CHANNEL TETRAMERIZATION DOMAIN-CONTAINING"/>
    <property type="match status" value="1"/>
</dbReference>
<proteinExistence type="predicted"/>
<gene>
    <name evidence="2" type="ORF">SEMRO_309_G113850.1</name>
</gene>
<organism evidence="2 3">
    <name type="scientific">Seminavis robusta</name>
    <dbReference type="NCBI Taxonomy" id="568900"/>
    <lineage>
        <taxon>Eukaryota</taxon>
        <taxon>Sar</taxon>
        <taxon>Stramenopiles</taxon>
        <taxon>Ochrophyta</taxon>
        <taxon>Bacillariophyta</taxon>
        <taxon>Bacillariophyceae</taxon>
        <taxon>Bacillariophycidae</taxon>
        <taxon>Naviculales</taxon>
        <taxon>Naviculaceae</taxon>
        <taxon>Seminavis</taxon>
    </lineage>
</organism>
<dbReference type="SUPFAM" id="SSF54695">
    <property type="entry name" value="POZ domain"/>
    <property type="match status" value="1"/>
</dbReference>
<evidence type="ECO:0000259" key="1">
    <source>
        <dbReference type="PROSITE" id="PS50097"/>
    </source>
</evidence>
<dbReference type="InterPro" id="IPR000210">
    <property type="entry name" value="BTB/POZ_dom"/>
</dbReference>
<evidence type="ECO:0000313" key="3">
    <source>
        <dbReference type="Proteomes" id="UP001153069"/>
    </source>
</evidence>
<evidence type="ECO:0000313" key="2">
    <source>
        <dbReference type="EMBL" id="CAB9507514.1"/>
    </source>
</evidence>
<dbReference type="InterPro" id="IPR003131">
    <property type="entry name" value="T1-type_BTB"/>
</dbReference>
<dbReference type="PROSITE" id="PS50097">
    <property type="entry name" value="BTB"/>
    <property type="match status" value="1"/>
</dbReference>
<dbReference type="GO" id="GO:0051260">
    <property type="term" value="P:protein homooligomerization"/>
    <property type="evidence" value="ECO:0007669"/>
    <property type="project" value="InterPro"/>
</dbReference>
<sequence>MSTVPEGSTPTVRFNVGGTKYEISRSLLSQHQNTMLARIASETWQKDPQSEIFVERDGGRFKFVLDFMRDGQVILPAPGQVSKESLLNELAYFGFDNVDPSRIKVEFAHLDAPRQMMQLTEEHNNKIEKLYSKREKLNIEIAANVVAHACCVRHMTTGKVDLTFDVWQSHNRNVKNERTDDNHLDFEVYDAVLRGSLENEKQEKLDELLAKYGLRGTRYEESRFHYLCGPSALNNVQVSLSKL</sequence>
<dbReference type="OrthoDB" id="45549at2759"/>
<protein>
    <submittedName>
        <fullName evidence="2">WD repeat domain 85</fullName>
    </submittedName>
</protein>
<name>A0A9N8DWZ5_9STRA</name>